<organism evidence="11 12">
    <name type="scientific">Hypsizygus marmoreus</name>
    <name type="common">White beech mushroom</name>
    <name type="synonym">Agaricus marmoreus</name>
    <dbReference type="NCBI Taxonomy" id="39966"/>
    <lineage>
        <taxon>Eukaryota</taxon>
        <taxon>Fungi</taxon>
        <taxon>Dikarya</taxon>
        <taxon>Basidiomycota</taxon>
        <taxon>Agaricomycotina</taxon>
        <taxon>Agaricomycetes</taxon>
        <taxon>Agaricomycetidae</taxon>
        <taxon>Agaricales</taxon>
        <taxon>Tricholomatineae</taxon>
        <taxon>Lyophyllaceae</taxon>
        <taxon>Hypsizygus</taxon>
    </lineage>
</organism>
<dbReference type="InterPro" id="IPR039790">
    <property type="entry name" value="CHRD1"/>
</dbReference>
<dbReference type="PANTHER" id="PTHR46983">
    <property type="entry name" value="CYSTEINE AND HISTIDINE-RICH DOMAIN-CONTAINING PROTEIN 1"/>
    <property type="match status" value="1"/>
</dbReference>
<feature type="region of interest" description="Disordered" evidence="8">
    <location>
        <begin position="417"/>
        <end position="471"/>
    </location>
</feature>
<dbReference type="Gene3D" id="2.60.40.790">
    <property type="match status" value="1"/>
</dbReference>
<keyword evidence="2" id="KW-0812">Transmembrane</keyword>
<dbReference type="AlphaFoldDB" id="A0A369JK61"/>
<evidence type="ECO:0000256" key="7">
    <source>
        <dbReference type="ARBA" id="ARBA00023136"/>
    </source>
</evidence>
<dbReference type="Pfam" id="PF04968">
    <property type="entry name" value="CHORD"/>
    <property type="match status" value="2"/>
</dbReference>
<feature type="domain" description="CS" evidence="9">
    <location>
        <begin position="566"/>
        <end position="655"/>
    </location>
</feature>
<protein>
    <submittedName>
        <fullName evidence="11">Cysteine and histidine-rich domain-containing protein</fullName>
    </submittedName>
</protein>
<dbReference type="SUPFAM" id="SSF103506">
    <property type="entry name" value="Mitochondrial carrier"/>
    <property type="match status" value="1"/>
</dbReference>
<keyword evidence="6" id="KW-1133">Transmembrane helix</keyword>
<sequence>MMPLLVNLNDSKEQRANFQAAIARTLARSLALYFSRPVRLFRPSKVSGWHSLRGLAAQQGTLLTPQYVLGLVKNQGFIVIPKHFIPPMLVNAMLGTILWTTYAEAFDIIEPNLRNHPTLCAGLAGGVAGGAQALAAAPAENVRILLEGGSGGSSWSKAWQEVFRGTRSASVSKQKDLEEIRRLRGWMREVGDMAGRGWDGWGWGLGKDICGFAAFFSIFEVTRRVALQYKSMSQHPLTTSDETVDQGRGVKHQLSRVVHGLTLITGGVIAGLAYETISRPWDVARRVVQLDRITHPPSQQSQVANLILQKACNDGILSFFRSPDNSGHRETTDHHSKIRARVHSVLRTLGRHKSDMPRCTRKGCGQEFEKDSTESCVHHTGAPVFHEGLKSWSCCSDINKPVLDFDEFIKIRGCTEAERHSDETPKVDAPNPSSATIFALSDSSSSKEVYSSSERLTTRSASPAPTPAPAIEEEDDLNVTVNPGTLCRRNGCKTAFVSDDVNRKGDGEGTICTYHPSSPIFREGSKGYLCCKRRVLEFDEFLKIPGCKTGRHVFSPSVKSATTEEMTSCRIDHYQTVDKVHVSIFAKQVDKERSTIKFDESRVNIDIYLPGLKRFSRVLELFGPINPEQSSFQYFGTKVELHLQKQDTRSWTVLEKTNQDLGNISLTFGVGGRTGTVGGKDIVLDEVNKARAG</sequence>
<name>A0A369JK61_HYPMA</name>
<dbReference type="InterPro" id="IPR007052">
    <property type="entry name" value="CS_dom"/>
</dbReference>
<accession>A0A369JK61</accession>
<dbReference type="InterPro" id="IPR023395">
    <property type="entry name" value="MCP_dom_sf"/>
</dbReference>
<comment type="subcellular location">
    <subcellularLocation>
        <location evidence="1">Membrane</location>
    </subcellularLocation>
</comment>
<evidence type="ECO:0000259" key="10">
    <source>
        <dbReference type="PROSITE" id="PS51401"/>
    </source>
</evidence>
<dbReference type="SUPFAM" id="SSF49764">
    <property type="entry name" value="HSP20-like chaperones"/>
    <property type="match status" value="1"/>
</dbReference>
<dbReference type="GO" id="GO:0046872">
    <property type="term" value="F:metal ion binding"/>
    <property type="evidence" value="ECO:0007669"/>
    <property type="project" value="UniProtKB-KW"/>
</dbReference>
<evidence type="ECO:0000256" key="5">
    <source>
        <dbReference type="ARBA" id="ARBA00022833"/>
    </source>
</evidence>
<keyword evidence="4" id="KW-0677">Repeat</keyword>
<gene>
    <name evidence="11" type="primary">CHORD</name>
    <name evidence="11" type="ORF">Hypma_011467</name>
</gene>
<dbReference type="OrthoDB" id="1898560at2759"/>
<evidence type="ECO:0000256" key="4">
    <source>
        <dbReference type="ARBA" id="ARBA00022737"/>
    </source>
</evidence>
<dbReference type="STRING" id="39966.A0A369JK61"/>
<keyword evidence="3" id="KW-0479">Metal-binding</keyword>
<keyword evidence="12" id="KW-1185">Reference proteome</keyword>
<dbReference type="EMBL" id="LUEZ02000055">
    <property type="protein sequence ID" value="RDB20947.1"/>
    <property type="molecule type" value="Genomic_DNA"/>
</dbReference>
<keyword evidence="7" id="KW-0472">Membrane</keyword>
<evidence type="ECO:0000256" key="2">
    <source>
        <dbReference type="ARBA" id="ARBA00022692"/>
    </source>
</evidence>
<dbReference type="InterPro" id="IPR007051">
    <property type="entry name" value="CHORD_dom"/>
</dbReference>
<feature type="compositionally biased region" description="Basic and acidic residues" evidence="8">
    <location>
        <begin position="417"/>
        <end position="426"/>
    </location>
</feature>
<dbReference type="CDD" id="cd06466">
    <property type="entry name" value="p23_CS_SGT1_like"/>
    <property type="match status" value="1"/>
</dbReference>
<reference evidence="11" key="1">
    <citation type="submission" date="2018-04" db="EMBL/GenBank/DDBJ databases">
        <title>Whole genome sequencing of Hypsizygus marmoreus.</title>
        <authorList>
            <person name="Choi I.-G."/>
            <person name="Min B."/>
            <person name="Kim J.-G."/>
            <person name="Kim S."/>
            <person name="Oh Y.-L."/>
            <person name="Kong W.-S."/>
            <person name="Park H."/>
            <person name="Jeong J."/>
            <person name="Song E.-S."/>
        </authorList>
    </citation>
    <scope>NUCLEOTIDE SEQUENCE [LARGE SCALE GENOMIC DNA]</scope>
    <source>
        <strain evidence="11">51987-8</strain>
    </source>
</reference>
<dbReference type="GO" id="GO:0016020">
    <property type="term" value="C:membrane"/>
    <property type="evidence" value="ECO:0007669"/>
    <property type="project" value="UniProtKB-SubCell"/>
</dbReference>
<feature type="compositionally biased region" description="Low complexity" evidence="8">
    <location>
        <begin position="441"/>
        <end position="463"/>
    </location>
</feature>
<dbReference type="InParanoid" id="A0A369JK61"/>
<evidence type="ECO:0000313" key="11">
    <source>
        <dbReference type="EMBL" id="RDB20947.1"/>
    </source>
</evidence>
<keyword evidence="5" id="KW-0862">Zinc</keyword>
<dbReference type="Proteomes" id="UP000076154">
    <property type="component" value="Unassembled WGS sequence"/>
</dbReference>
<evidence type="ECO:0000256" key="6">
    <source>
        <dbReference type="ARBA" id="ARBA00022989"/>
    </source>
</evidence>
<dbReference type="InterPro" id="IPR008978">
    <property type="entry name" value="HSP20-like_chaperone"/>
</dbReference>
<dbReference type="PROSITE" id="PS51401">
    <property type="entry name" value="CHORD"/>
    <property type="match status" value="2"/>
</dbReference>
<dbReference type="Gene3D" id="4.10.1130.20">
    <property type="match status" value="2"/>
</dbReference>
<feature type="domain" description="CHORD" evidence="10">
    <location>
        <begin position="359"/>
        <end position="420"/>
    </location>
</feature>
<dbReference type="PROSITE" id="PS51203">
    <property type="entry name" value="CS"/>
    <property type="match status" value="1"/>
</dbReference>
<dbReference type="Gene3D" id="1.50.40.10">
    <property type="entry name" value="Mitochondrial carrier domain"/>
    <property type="match status" value="1"/>
</dbReference>
<dbReference type="PANTHER" id="PTHR46983:SF3">
    <property type="entry name" value="CHPADIPLOID STATE MAINTENANCE PROTEIN CHPA"/>
    <property type="match status" value="1"/>
</dbReference>
<evidence type="ECO:0000256" key="8">
    <source>
        <dbReference type="SAM" id="MobiDB-lite"/>
    </source>
</evidence>
<evidence type="ECO:0000256" key="3">
    <source>
        <dbReference type="ARBA" id="ARBA00022723"/>
    </source>
</evidence>
<evidence type="ECO:0000259" key="9">
    <source>
        <dbReference type="PROSITE" id="PS51203"/>
    </source>
</evidence>
<proteinExistence type="predicted"/>
<feature type="domain" description="CHORD" evidence="10">
    <location>
        <begin position="487"/>
        <end position="552"/>
    </location>
</feature>
<evidence type="ECO:0000313" key="12">
    <source>
        <dbReference type="Proteomes" id="UP000076154"/>
    </source>
</evidence>
<evidence type="ECO:0000256" key="1">
    <source>
        <dbReference type="ARBA" id="ARBA00004370"/>
    </source>
</evidence>
<dbReference type="Pfam" id="PF04969">
    <property type="entry name" value="CS"/>
    <property type="match status" value="1"/>
</dbReference>
<comment type="caution">
    <text evidence="11">The sequence shown here is derived from an EMBL/GenBank/DDBJ whole genome shotgun (WGS) entry which is preliminary data.</text>
</comment>